<evidence type="ECO:0000313" key="1">
    <source>
        <dbReference type="EMBL" id="NMM48205.1"/>
    </source>
</evidence>
<dbReference type="Proteomes" id="UP000559010">
    <property type="component" value="Unassembled WGS sequence"/>
</dbReference>
<dbReference type="InterPro" id="IPR052022">
    <property type="entry name" value="26kDa_periplasmic_antigen"/>
</dbReference>
<dbReference type="AlphaFoldDB" id="A0A848IY44"/>
<keyword evidence="2" id="KW-1185">Reference proteome</keyword>
<gene>
    <name evidence="1" type="ORF">HH304_07325</name>
</gene>
<dbReference type="RefSeq" id="WP_169679654.1">
    <property type="nucleotide sequence ID" value="NZ_JABBNU010000004.1"/>
</dbReference>
<dbReference type="Gene3D" id="3.30.70.2970">
    <property type="entry name" value="Protein of unknown function (DUF541), domain 2"/>
    <property type="match status" value="1"/>
</dbReference>
<dbReference type="PANTHER" id="PTHR34387">
    <property type="entry name" value="SLR1258 PROTEIN"/>
    <property type="match status" value="1"/>
</dbReference>
<dbReference type="Pfam" id="PF04402">
    <property type="entry name" value="SIMPL"/>
    <property type="match status" value="1"/>
</dbReference>
<dbReference type="GO" id="GO:0006974">
    <property type="term" value="P:DNA damage response"/>
    <property type="evidence" value="ECO:0007669"/>
    <property type="project" value="TreeGrafter"/>
</dbReference>
<accession>A0A848IY44</accession>
<dbReference type="PANTHER" id="PTHR34387:SF2">
    <property type="entry name" value="SLR1258 PROTEIN"/>
    <property type="match status" value="1"/>
</dbReference>
<dbReference type="Gene3D" id="3.30.110.170">
    <property type="entry name" value="Protein of unknown function (DUF541), domain 1"/>
    <property type="match status" value="1"/>
</dbReference>
<proteinExistence type="predicted"/>
<organism evidence="1 2">
    <name type="scientific">Marinigracilibium pacificum</name>
    <dbReference type="NCBI Taxonomy" id="2729599"/>
    <lineage>
        <taxon>Bacteria</taxon>
        <taxon>Pseudomonadati</taxon>
        <taxon>Bacteroidota</taxon>
        <taxon>Cytophagia</taxon>
        <taxon>Cytophagales</taxon>
        <taxon>Flammeovirgaceae</taxon>
        <taxon>Marinigracilibium</taxon>
    </lineage>
</organism>
<protein>
    <submittedName>
        <fullName evidence="1">SIMPL domain-containing protein</fullName>
    </submittedName>
</protein>
<name>A0A848IY44_9BACT</name>
<sequence>MLKIKIFKIVVLLLFLSTTLIGQTTESKIVVIGYGDIEATPDEVTVNFLIQSKNMSYSETVDELNKRVNTLVKDLNKSKFNDQDIKTTAFNIQRNIIYNRGTRIDSGFVGSQNLKVTIPFNQESLLILINTGTKSDSNPESSIFFSLSDQKRKELQNNLLEQAVNDGMSKAGVMAKAAGVSLGNILEIKYGVESNNIPMPNQMMLNARGAMESDTNTNQINPESINLKEKVFISIEIKN</sequence>
<dbReference type="InterPro" id="IPR007497">
    <property type="entry name" value="SIMPL/DUF541"/>
</dbReference>
<comment type="caution">
    <text evidence="1">The sequence shown here is derived from an EMBL/GenBank/DDBJ whole genome shotgun (WGS) entry which is preliminary data.</text>
</comment>
<reference evidence="1 2" key="1">
    <citation type="submission" date="2020-04" db="EMBL/GenBank/DDBJ databases">
        <title>Flammeovirgaceae bacterium KN852 isolated from deep sea.</title>
        <authorList>
            <person name="Zhang D.-C."/>
        </authorList>
    </citation>
    <scope>NUCLEOTIDE SEQUENCE [LARGE SCALE GENOMIC DNA]</scope>
    <source>
        <strain evidence="1 2">KN852</strain>
    </source>
</reference>
<evidence type="ECO:0000313" key="2">
    <source>
        <dbReference type="Proteomes" id="UP000559010"/>
    </source>
</evidence>
<dbReference type="EMBL" id="JABBNU010000004">
    <property type="protein sequence ID" value="NMM48205.1"/>
    <property type="molecule type" value="Genomic_DNA"/>
</dbReference>